<accession>A0A4Y7KD53</accession>
<name>A0A4Y7KD53_PAPSO</name>
<sequence>MASTMMAVSPSNFATIRELKGQSHTGLKMNARTNQVYFNTGRVIKIQSSSRFIIKVSNEKEASLKKLGLTDAECEAAVVAGNAPDAPPVPPKPAAPAGTPLVSLLSPVLRASFQETHLSPANFVYPLFIHEGQEDTPI</sequence>
<dbReference type="STRING" id="3469.A0A4Y7KD53"/>
<dbReference type="EMBL" id="CM010721">
    <property type="protein sequence ID" value="RZC69938.1"/>
    <property type="molecule type" value="Genomic_DNA"/>
</dbReference>
<evidence type="ECO:0008006" key="3">
    <source>
        <dbReference type="Google" id="ProtNLM"/>
    </source>
</evidence>
<evidence type="ECO:0000313" key="1">
    <source>
        <dbReference type="EMBL" id="RZC69938.1"/>
    </source>
</evidence>
<reference evidence="1 2" key="1">
    <citation type="journal article" date="2018" name="Science">
        <title>The opium poppy genome and morphinan production.</title>
        <authorList>
            <person name="Guo L."/>
            <person name="Winzer T."/>
            <person name="Yang X."/>
            <person name="Li Y."/>
            <person name="Ning Z."/>
            <person name="He Z."/>
            <person name="Teodor R."/>
            <person name="Lu Y."/>
            <person name="Bowser T.A."/>
            <person name="Graham I.A."/>
            <person name="Ye K."/>
        </authorList>
    </citation>
    <scope>NUCLEOTIDE SEQUENCE [LARGE SCALE GENOMIC DNA]</scope>
    <source>
        <strain evidence="2">cv. HN1</strain>
        <tissue evidence="1">Leaves</tissue>
    </source>
</reference>
<dbReference type="Gramene" id="RZC69938">
    <property type="protein sequence ID" value="RZC69938"/>
    <property type="gene ID" value="C5167_033073"/>
</dbReference>
<keyword evidence="2" id="KW-1185">Reference proteome</keyword>
<proteinExistence type="predicted"/>
<evidence type="ECO:0000313" key="2">
    <source>
        <dbReference type="Proteomes" id="UP000316621"/>
    </source>
</evidence>
<dbReference type="AlphaFoldDB" id="A0A4Y7KD53"/>
<protein>
    <recommendedName>
        <fullName evidence="3">Porphobilinogen synthase</fullName>
    </recommendedName>
</protein>
<dbReference type="Proteomes" id="UP000316621">
    <property type="component" value="Chromosome 7"/>
</dbReference>
<gene>
    <name evidence="1" type="ORF">C5167_033073</name>
</gene>
<organism evidence="1 2">
    <name type="scientific">Papaver somniferum</name>
    <name type="common">Opium poppy</name>
    <dbReference type="NCBI Taxonomy" id="3469"/>
    <lineage>
        <taxon>Eukaryota</taxon>
        <taxon>Viridiplantae</taxon>
        <taxon>Streptophyta</taxon>
        <taxon>Embryophyta</taxon>
        <taxon>Tracheophyta</taxon>
        <taxon>Spermatophyta</taxon>
        <taxon>Magnoliopsida</taxon>
        <taxon>Ranunculales</taxon>
        <taxon>Papaveraceae</taxon>
        <taxon>Papaveroideae</taxon>
        <taxon>Papaver</taxon>
    </lineage>
</organism>